<dbReference type="RefSeq" id="WP_079651071.1">
    <property type="nucleotide sequence ID" value="NZ_FUYM01000023.1"/>
</dbReference>
<sequence>MNITIVLFMILSIAFQVVGIALVPTTNGFANPTATLLSLASFCLGVFFMARISQAGVNLSFFIPLLAAGIPMASIAVGILLYGEPASMAKIGTLLTACTLIGVANIL</sequence>
<keyword evidence="1" id="KW-0812">Transmembrane</keyword>
<evidence type="ECO:0008006" key="4">
    <source>
        <dbReference type="Google" id="ProtNLM"/>
    </source>
</evidence>
<protein>
    <recommendedName>
        <fullName evidence="4">EamA domain-containing protein</fullName>
    </recommendedName>
</protein>
<feature type="transmembrane region" description="Helical" evidence="1">
    <location>
        <begin position="61"/>
        <end position="82"/>
    </location>
</feature>
<proteinExistence type="predicted"/>
<organism evidence="2 3">
    <name type="scientific">Rhizorhabdus histidinilytica</name>
    <dbReference type="NCBI Taxonomy" id="439228"/>
    <lineage>
        <taxon>Bacteria</taxon>
        <taxon>Pseudomonadati</taxon>
        <taxon>Pseudomonadota</taxon>
        <taxon>Alphaproteobacteria</taxon>
        <taxon>Sphingomonadales</taxon>
        <taxon>Sphingomonadaceae</taxon>
        <taxon>Rhizorhabdus</taxon>
    </lineage>
</organism>
<gene>
    <name evidence="2" type="ORF">SAMN06295920_12311</name>
</gene>
<keyword evidence="3" id="KW-1185">Reference proteome</keyword>
<reference evidence="3" key="1">
    <citation type="submission" date="2017-02" db="EMBL/GenBank/DDBJ databases">
        <authorList>
            <person name="Varghese N."/>
            <person name="Submissions S."/>
        </authorList>
    </citation>
    <scope>NUCLEOTIDE SEQUENCE [LARGE SCALE GENOMIC DNA]</scope>
    <source>
        <strain evidence="3">UM2</strain>
    </source>
</reference>
<evidence type="ECO:0000313" key="2">
    <source>
        <dbReference type="EMBL" id="SKC13109.1"/>
    </source>
</evidence>
<dbReference type="Proteomes" id="UP000189818">
    <property type="component" value="Unassembled WGS sequence"/>
</dbReference>
<keyword evidence="1" id="KW-0472">Membrane</keyword>
<dbReference type="AlphaFoldDB" id="A0A1T5GXM5"/>
<evidence type="ECO:0000313" key="3">
    <source>
        <dbReference type="Proteomes" id="UP000189818"/>
    </source>
</evidence>
<dbReference type="Gene3D" id="1.10.3730.20">
    <property type="match status" value="1"/>
</dbReference>
<evidence type="ECO:0000256" key="1">
    <source>
        <dbReference type="SAM" id="Phobius"/>
    </source>
</evidence>
<feature type="transmembrane region" description="Helical" evidence="1">
    <location>
        <begin position="29"/>
        <end position="49"/>
    </location>
</feature>
<accession>A0A1T5GXM5</accession>
<dbReference type="STRING" id="439228.SAMN06295920_12311"/>
<keyword evidence="1" id="KW-1133">Transmembrane helix</keyword>
<dbReference type="EMBL" id="FUYM01000023">
    <property type="protein sequence ID" value="SKC13109.1"/>
    <property type="molecule type" value="Genomic_DNA"/>
</dbReference>
<dbReference type="OrthoDB" id="5736924at2"/>
<name>A0A1T5GXM5_9SPHN</name>